<evidence type="ECO:0000256" key="1">
    <source>
        <dbReference type="SAM" id="MobiDB-lite"/>
    </source>
</evidence>
<reference evidence="2 3" key="1">
    <citation type="submission" date="2019-07" db="EMBL/GenBank/DDBJ databases">
        <title>Whole genome shotgun sequence of Terrabacter aerolatus NBRC 106305.</title>
        <authorList>
            <person name="Hosoyama A."/>
            <person name="Uohara A."/>
            <person name="Ohji S."/>
            <person name="Ichikawa N."/>
        </authorList>
    </citation>
    <scope>NUCLEOTIDE SEQUENCE [LARGE SCALE GENOMIC DNA]</scope>
    <source>
        <strain evidence="2 3">NBRC 106305</strain>
    </source>
</reference>
<protein>
    <submittedName>
        <fullName evidence="2">Uncharacterized protein</fullName>
    </submittedName>
</protein>
<accession>A0A512D587</accession>
<keyword evidence="3" id="KW-1185">Reference proteome</keyword>
<dbReference type="AlphaFoldDB" id="A0A512D587"/>
<evidence type="ECO:0000313" key="2">
    <source>
        <dbReference type="EMBL" id="GEO31631.1"/>
    </source>
</evidence>
<comment type="caution">
    <text evidence="2">The sequence shown here is derived from an EMBL/GenBank/DDBJ whole genome shotgun (WGS) entry which is preliminary data.</text>
</comment>
<proteinExistence type="predicted"/>
<evidence type="ECO:0000313" key="3">
    <source>
        <dbReference type="Proteomes" id="UP000321534"/>
    </source>
</evidence>
<dbReference type="OrthoDB" id="4865221at2"/>
<organism evidence="2 3">
    <name type="scientific">Terrabacter aerolatus</name>
    <dbReference type="NCBI Taxonomy" id="422442"/>
    <lineage>
        <taxon>Bacteria</taxon>
        <taxon>Bacillati</taxon>
        <taxon>Actinomycetota</taxon>
        <taxon>Actinomycetes</taxon>
        <taxon>Micrococcales</taxon>
        <taxon>Intrasporangiaceae</taxon>
        <taxon>Terrabacter</taxon>
    </lineage>
</organism>
<feature type="region of interest" description="Disordered" evidence="1">
    <location>
        <begin position="1"/>
        <end position="45"/>
    </location>
</feature>
<dbReference type="RefSeq" id="WP_147068019.1">
    <property type="nucleotide sequence ID" value="NZ_BAAARO010000019.1"/>
</dbReference>
<dbReference type="Proteomes" id="UP000321534">
    <property type="component" value="Unassembled WGS sequence"/>
</dbReference>
<dbReference type="EMBL" id="BJYX01000023">
    <property type="protein sequence ID" value="GEO31631.1"/>
    <property type="molecule type" value="Genomic_DNA"/>
</dbReference>
<sequence>MPTPRRRPTAAKTSSTGGRPPRRRPPSAKADHPDDAVVLSGPPGRLTTTVTVENLTADRLVVRRPTLHLDGEAVTGAASAIIPAGRTVEVPVVVPLPATTPPGRHEAEMELGGVRHRVVVDVAPHLSLDLSPRRVLAVGGSQDVALVVTNTGNVRMPLASVTMARTDDGGPDPGPDVVLTLEAPVVVEPGATVTLAARLEVPAGLEAARRHTASVPVGVADLDVVILPRDRSESKS</sequence>
<name>A0A512D587_9MICO</name>
<gene>
    <name evidence="2" type="ORF">TAE01_34410</name>
</gene>